<dbReference type="SMART" id="SM00408">
    <property type="entry name" value="IGc2"/>
    <property type="match status" value="5"/>
</dbReference>
<dbReference type="InterPro" id="IPR003989">
    <property type="entry name" value="VCAM-1"/>
</dbReference>
<dbReference type="AlphaFoldDB" id="A0ABD0XCZ2"/>
<feature type="compositionally biased region" description="Basic and acidic residues" evidence="1">
    <location>
        <begin position="496"/>
        <end position="507"/>
    </location>
</feature>
<keyword evidence="5" id="KW-1185">Reference proteome</keyword>
<dbReference type="Proteomes" id="UP001557470">
    <property type="component" value="Unassembled WGS sequence"/>
</dbReference>
<evidence type="ECO:0000259" key="3">
    <source>
        <dbReference type="PROSITE" id="PS50835"/>
    </source>
</evidence>
<feature type="compositionally biased region" description="Polar residues" evidence="1">
    <location>
        <begin position="516"/>
        <end position="529"/>
    </location>
</feature>
<dbReference type="Gene3D" id="2.60.40.10">
    <property type="entry name" value="Immunoglobulins"/>
    <property type="match status" value="5"/>
</dbReference>
<dbReference type="CDD" id="cd00096">
    <property type="entry name" value="Ig"/>
    <property type="match status" value="3"/>
</dbReference>
<dbReference type="InterPro" id="IPR013783">
    <property type="entry name" value="Ig-like_fold"/>
</dbReference>
<proteinExistence type="predicted"/>
<evidence type="ECO:0000256" key="2">
    <source>
        <dbReference type="SAM" id="Phobius"/>
    </source>
</evidence>
<dbReference type="Pfam" id="PF13927">
    <property type="entry name" value="Ig_3"/>
    <property type="match status" value="1"/>
</dbReference>
<protein>
    <recommendedName>
        <fullName evidence="3">Ig-like domain-containing protein</fullName>
    </recommendedName>
</protein>
<dbReference type="InterPro" id="IPR003599">
    <property type="entry name" value="Ig_sub"/>
</dbReference>
<dbReference type="EMBL" id="JAGEUA010000002">
    <property type="protein sequence ID" value="KAL1005537.1"/>
    <property type="molecule type" value="Genomic_DNA"/>
</dbReference>
<sequence length="535" mass="58678">MTPPTFNQGQNVTLTCSSTCTLIDNPTYTWYKKNVTSPKASGQSYSITNIRSEDTGEYYCEAENEFGRLKSSTLFVHFNYGPKNTSVSVSPFDEIVEGSSVTLTCNSDANPPVNKYTWYKKNVTSPKASGQSYSITNIRSEDSGEYYCEAQNKYGHLNSSTLFVHFHYGPKYTSVSVSLSGEIVEGSSVTLTCSSDANPPVNRFTWYKKNVTSPKASGQSYSITNIRSEDSGEYYCEAENKYGCLSSSSLFVDVLYGPKNTSASVSPSGKIMEGSSVTLTCSSDANPPVDNYTWYKKNVASPQASGQSYNITNIRSEDTGEYYCEAENKYGHLNSSTLFVHFNYGPKNTSLSVSPSGEIVEGSSVTLTCSSDANPPVNKYTWYKKNVTSPKASGQSYSITNIRSEDSGEYYCEAHSKITSKNSTSVMLTVAEKNETNRDKKQGCAEAGCHTGRPSEEREKETSGLTAAVGVTVFVLVLILCLSAFMWFRKKCPKSMSDRRNTADDRQGVFSPGYDNVSTMEMTSTTAQKADTDNQ</sequence>
<dbReference type="SUPFAM" id="SSF48726">
    <property type="entry name" value="Immunoglobulin"/>
    <property type="match status" value="5"/>
</dbReference>
<dbReference type="InterPro" id="IPR003598">
    <property type="entry name" value="Ig_sub2"/>
</dbReference>
<feature type="domain" description="Ig-like" evidence="3">
    <location>
        <begin position="346"/>
        <end position="429"/>
    </location>
</feature>
<feature type="domain" description="Ig-like" evidence="3">
    <location>
        <begin position="82"/>
        <end position="163"/>
    </location>
</feature>
<dbReference type="InterPro" id="IPR007110">
    <property type="entry name" value="Ig-like_dom"/>
</dbReference>
<dbReference type="Pfam" id="PF13895">
    <property type="entry name" value="Ig_2"/>
    <property type="match status" value="4"/>
</dbReference>
<gene>
    <name evidence="4" type="ORF">UPYG_G00060360</name>
</gene>
<evidence type="ECO:0000313" key="5">
    <source>
        <dbReference type="Proteomes" id="UP001557470"/>
    </source>
</evidence>
<name>A0ABD0XCZ2_UMBPY</name>
<keyword evidence="2" id="KW-0812">Transmembrane</keyword>
<organism evidence="4 5">
    <name type="scientific">Umbra pygmaea</name>
    <name type="common">Eastern mudminnow</name>
    <dbReference type="NCBI Taxonomy" id="75934"/>
    <lineage>
        <taxon>Eukaryota</taxon>
        <taxon>Metazoa</taxon>
        <taxon>Chordata</taxon>
        <taxon>Craniata</taxon>
        <taxon>Vertebrata</taxon>
        <taxon>Euteleostomi</taxon>
        <taxon>Actinopterygii</taxon>
        <taxon>Neopterygii</taxon>
        <taxon>Teleostei</taxon>
        <taxon>Protacanthopterygii</taxon>
        <taxon>Esociformes</taxon>
        <taxon>Umbridae</taxon>
        <taxon>Umbra</taxon>
    </lineage>
</organism>
<comment type="caution">
    <text evidence="4">The sequence shown here is derived from an EMBL/GenBank/DDBJ whole genome shotgun (WGS) entry which is preliminary data.</text>
</comment>
<feature type="transmembrane region" description="Helical" evidence="2">
    <location>
        <begin position="465"/>
        <end position="488"/>
    </location>
</feature>
<feature type="domain" description="Ig-like" evidence="3">
    <location>
        <begin position="170"/>
        <end position="252"/>
    </location>
</feature>
<feature type="region of interest" description="Disordered" evidence="1">
    <location>
        <begin position="495"/>
        <end position="535"/>
    </location>
</feature>
<dbReference type="PROSITE" id="PS50835">
    <property type="entry name" value="IG_LIKE"/>
    <property type="match status" value="5"/>
</dbReference>
<dbReference type="InterPro" id="IPR036179">
    <property type="entry name" value="Ig-like_dom_sf"/>
</dbReference>
<keyword evidence="2" id="KW-1133">Transmembrane helix</keyword>
<evidence type="ECO:0000256" key="1">
    <source>
        <dbReference type="SAM" id="MobiDB-lite"/>
    </source>
</evidence>
<dbReference type="PRINTS" id="PR01474">
    <property type="entry name" value="VCAM1"/>
</dbReference>
<dbReference type="PANTHER" id="PTHR46013:SF4">
    <property type="entry name" value="B-CELL RECEPTOR CD22-RELATED"/>
    <property type="match status" value="1"/>
</dbReference>
<feature type="domain" description="Ig-like" evidence="3">
    <location>
        <begin position="1"/>
        <end position="75"/>
    </location>
</feature>
<accession>A0ABD0XCZ2</accession>
<feature type="domain" description="Ig-like" evidence="3">
    <location>
        <begin position="258"/>
        <end position="339"/>
    </location>
</feature>
<reference evidence="4 5" key="1">
    <citation type="submission" date="2024-06" db="EMBL/GenBank/DDBJ databases">
        <authorList>
            <person name="Pan Q."/>
            <person name="Wen M."/>
            <person name="Jouanno E."/>
            <person name="Zahm M."/>
            <person name="Klopp C."/>
            <person name="Cabau C."/>
            <person name="Louis A."/>
            <person name="Berthelot C."/>
            <person name="Parey E."/>
            <person name="Roest Crollius H."/>
            <person name="Montfort J."/>
            <person name="Robinson-Rechavi M."/>
            <person name="Bouchez O."/>
            <person name="Lampietro C."/>
            <person name="Lopez Roques C."/>
            <person name="Donnadieu C."/>
            <person name="Postlethwait J."/>
            <person name="Bobe J."/>
            <person name="Verreycken H."/>
            <person name="Guiguen Y."/>
        </authorList>
    </citation>
    <scope>NUCLEOTIDE SEQUENCE [LARGE SCALE GENOMIC DNA]</scope>
    <source>
        <strain evidence="4">Up_M1</strain>
        <tissue evidence="4">Testis</tissue>
    </source>
</reference>
<dbReference type="SMART" id="SM00409">
    <property type="entry name" value="IG"/>
    <property type="match status" value="5"/>
</dbReference>
<feature type="region of interest" description="Disordered" evidence="1">
    <location>
        <begin position="437"/>
        <end position="461"/>
    </location>
</feature>
<keyword evidence="2" id="KW-0472">Membrane</keyword>
<dbReference type="PANTHER" id="PTHR46013">
    <property type="entry name" value="VASCULAR CELL ADHESION MOLECULE 1"/>
    <property type="match status" value="1"/>
</dbReference>
<evidence type="ECO:0000313" key="4">
    <source>
        <dbReference type="EMBL" id="KAL1005537.1"/>
    </source>
</evidence>